<keyword evidence="3" id="KW-1185">Reference proteome</keyword>
<sequence>MPTLRCGSAADPWVARPSPDLLHLAPGGSAARRAGVHGGVR</sequence>
<evidence type="ECO:0000256" key="1">
    <source>
        <dbReference type="SAM" id="MobiDB-lite"/>
    </source>
</evidence>
<organism evidence="2 3">
    <name type="scientific">Citricoccus parietis</name>
    <dbReference type="NCBI Taxonomy" id="592307"/>
    <lineage>
        <taxon>Bacteria</taxon>
        <taxon>Bacillati</taxon>
        <taxon>Actinomycetota</taxon>
        <taxon>Actinomycetes</taxon>
        <taxon>Micrococcales</taxon>
        <taxon>Micrococcaceae</taxon>
        <taxon>Citricoccus</taxon>
    </lineage>
</organism>
<evidence type="ECO:0000313" key="3">
    <source>
        <dbReference type="Proteomes" id="UP001589575"/>
    </source>
</evidence>
<gene>
    <name evidence="2" type="ORF">ACFFX0_27110</name>
</gene>
<dbReference type="EMBL" id="JBHMFI010000002">
    <property type="protein sequence ID" value="MFB9074659.1"/>
    <property type="molecule type" value="Genomic_DNA"/>
</dbReference>
<accession>A0ABV5G7S2</accession>
<name>A0ABV5G7S2_9MICC</name>
<reference evidence="2 3" key="1">
    <citation type="submission" date="2024-09" db="EMBL/GenBank/DDBJ databases">
        <authorList>
            <person name="Sun Q."/>
            <person name="Mori K."/>
        </authorList>
    </citation>
    <scope>NUCLEOTIDE SEQUENCE [LARGE SCALE GENOMIC DNA]</scope>
    <source>
        <strain evidence="2 3">CCM 7609</strain>
    </source>
</reference>
<dbReference type="Proteomes" id="UP001589575">
    <property type="component" value="Unassembled WGS sequence"/>
</dbReference>
<protein>
    <submittedName>
        <fullName evidence="2">Uncharacterized protein</fullName>
    </submittedName>
</protein>
<comment type="caution">
    <text evidence="2">The sequence shown here is derived from an EMBL/GenBank/DDBJ whole genome shotgun (WGS) entry which is preliminary data.</text>
</comment>
<evidence type="ECO:0000313" key="2">
    <source>
        <dbReference type="EMBL" id="MFB9074659.1"/>
    </source>
</evidence>
<feature type="region of interest" description="Disordered" evidence="1">
    <location>
        <begin position="1"/>
        <end position="41"/>
    </location>
</feature>
<proteinExistence type="predicted"/>